<dbReference type="EMBL" id="JAVHJL010000010">
    <property type="protein sequence ID" value="KAK6496943.1"/>
    <property type="molecule type" value="Genomic_DNA"/>
</dbReference>
<proteinExistence type="predicted"/>
<gene>
    <name evidence="1" type="ORF">TWF481_001924</name>
</gene>
<name>A0AAV9VUX2_9PEZI</name>
<organism evidence="1 2">
    <name type="scientific">Arthrobotrys musiformis</name>
    <dbReference type="NCBI Taxonomy" id="47236"/>
    <lineage>
        <taxon>Eukaryota</taxon>
        <taxon>Fungi</taxon>
        <taxon>Dikarya</taxon>
        <taxon>Ascomycota</taxon>
        <taxon>Pezizomycotina</taxon>
        <taxon>Orbiliomycetes</taxon>
        <taxon>Orbiliales</taxon>
        <taxon>Orbiliaceae</taxon>
        <taxon>Arthrobotrys</taxon>
    </lineage>
</organism>
<reference evidence="1 2" key="1">
    <citation type="submission" date="2023-08" db="EMBL/GenBank/DDBJ databases">
        <authorList>
            <person name="Palmer J.M."/>
        </authorList>
    </citation>
    <scope>NUCLEOTIDE SEQUENCE [LARGE SCALE GENOMIC DNA]</scope>
    <source>
        <strain evidence="1 2">TWF481</strain>
    </source>
</reference>
<protein>
    <recommendedName>
        <fullName evidence="3">F-box domain-containing protein</fullName>
    </recommendedName>
</protein>
<evidence type="ECO:0000313" key="2">
    <source>
        <dbReference type="Proteomes" id="UP001370758"/>
    </source>
</evidence>
<keyword evidence="2" id="KW-1185">Reference proteome</keyword>
<comment type="caution">
    <text evidence="1">The sequence shown here is derived from an EMBL/GenBank/DDBJ whole genome shotgun (WGS) entry which is preliminary data.</text>
</comment>
<dbReference type="Proteomes" id="UP001370758">
    <property type="component" value="Unassembled WGS sequence"/>
</dbReference>
<evidence type="ECO:0000313" key="1">
    <source>
        <dbReference type="EMBL" id="KAK6496943.1"/>
    </source>
</evidence>
<dbReference type="AlphaFoldDB" id="A0AAV9VUX2"/>
<evidence type="ECO:0008006" key="3">
    <source>
        <dbReference type="Google" id="ProtNLM"/>
    </source>
</evidence>
<sequence>MASAATPCLVSVLSNNLIFNLIIPRIPIQSLLALLSTSHAIRSLLKSSPDTFRYLDFTSLPIANVDRTPLDRGGISWRAERMDEALTEEEFFSGPLRGIFYSLKQLKILQNVSTLILDEMPVTIDILEEIMLDTTGNFNVRILSVRECFFKSNHPRAETKKIFQLIESAVTRPKPPRLKALYLFGAANPATYFDRVDERDEAEQLLPGPVKHLPEDPWYLPLGTSHRPIIQSPFWFKSGFVKTMENAEGVMKFDFILCRGPSHDPRYSEKRRLADLASFPLGFGCMNCGTSPEGPGVYGKTPSGWLPLLAPPPITTSSVEAACRPPIGPDGKYPELYARCFLCIIDRRCVECRKWICENCAKEGEVAQFIANFAEIEAGLVPTEYLHGVVYDPEKPRSPRTYMKSARLCLEKCMIEAFG</sequence>
<accession>A0AAV9VUX2</accession>